<feature type="compositionally biased region" description="Low complexity" evidence="1">
    <location>
        <begin position="182"/>
        <end position="194"/>
    </location>
</feature>
<reference evidence="3 4" key="1">
    <citation type="submission" date="2024-03" db="EMBL/GenBank/DDBJ databases">
        <title>Aureococcus anophagefferens CCMP1851 and Kratosvirus quantuckense: Draft genome of a second virus-susceptible host strain in the model system.</title>
        <authorList>
            <person name="Chase E."/>
            <person name="Truchon A.R."/>
            <person name="Schepens W."/>
            <person name="Wilhelm S.W."/>
        </authorList>
    </citation>
    <scope>NUCLEOTIDE SEQUENCE [LARGE SCALE GENOMIC DNA]</scope>
    <source>
        <strain evidence="3 4">CCMP1851</strain>
    </source>
</reference>
<protein>
    <submittedName>
        <fullName evidence="3">O-methyltransferase</fullName>
    </submittedName>
</protein>
<dbReference type="Pfam" id="PF13578">
    <property type="entry name" value="Methyltransf_24"/>
    <property type="match status" value="1"/>
</dbReference>
<organism evidence="3 4">
    <name type="scientific">Aureococcus anophagefferens</name>
    <name type="common">Harmful bloom alga</name>
    <dbReference type="NCBI Taxonomy" id="44056"/>
    <lineage>
        <taxon>Eukaryota</taxon>
        <taxon>Sar</taxon>
        <taxon>Stramenopiles</taxon>
        <taxon>Ochrophyta</taxon>
        <taxon>Pelagophyceae</taxon>
        <taxon>Pelagomonadales</taxon>
        <taxon>Pelagomonadaceae</taxon>
        <taxon>Aureococcus</taxon>
    </lineage>
</organism>
<feature type="region of interest" description="Disordered" evidence="1">
    <location>
        <begin position="174"/>
        <end position="194"/>
    </location>
</feature>
<feature type="signal peptide" evidence="2">
    <location>
        <begin position="1"/>
        <end position="15"/>
    </location>
</feature>
<evidence type="ECO:0000256" key="2">
    <source>
        <dbReference type="SAM" id="SignalP"/>
    </source>
</evidence>
<evidence type="ECO:0000256" key="1">
    <source>
        <dbReference type="SAM" id="MobiDB-lite"/>
    </source>
</evidence>
<accession>A0ABR1G0R4</accession>
<name>A0ABR1G0R4_AURAN</name>
<feature type="chain" id="PRO_5046381491" evidence="2">
    <location>
        <begin position="16"/>
        <end position="449"/>
    </location>
</feature>
<gene>
    <name evidence="3" type="ORF">SO694_00157047</name>
</gene>
<dbReference type="Proteomes" id="UP001363151">
    <property type="component" value="Unassembled WGS sequence"/>
</dbReference>
<sequence>MRLLWLSLACAHALHEPLSDYLDHRWVAAQVGDDAVLIKVGPADTEPRLAAEIVCRDASPEDADVFADCAAHLQALIDADVGASPSFNAAFFGRVHEDAPQVHVGVGGGERGPRVLLEPPAAVSRSDALVLRWRLDEPFEVGADGVVCVVVMAERAGGAAPAKMVTAVALGAEPSRSSACGPRPTWSTPRPAARRAPTAFAVPLGWDEAPEATSGFPDLDALRRVVAPFETRVGGSLDKPRKQKAIRDAVAAAAARMAPGDRPLHCETGFNAGYSASAALSAGADVMAFDVGHLAAVHVGLDVLRRSFPGQSLELHVGDSCKSLAGLLEFGNRLRRPGSLRPLECDVVFVDGGHDFEPADCDVRLLSALARENATVIVDDVNADCETVHRPGLCDGPLLAWRAAAADGLLADGVCDDEGFCVATYAARDASMLASIAERRAVLDELGFE</sequence>
<dbReference type="InterPro" id="IPR029063">
    <property type="entry name" value="SAM-dependent_MTases_sf"/>
</dbReference>
<dbReference type="SUPFAM" id="SSF53335">
    <property type="entry name" value="S-adenosyl-L-methionine-dependent methyltransferases"/>
    <property type="match status" value="1"/>
</dbReference>
<proteinExistence type="predicted"/>
<keyword evidence="2" id="KW-0732">Signal</keyword>
<evidence type="ECO:0000313" key="4">
    <source>
        <dbReference type="Proteomes" id="UP001363151"/>
    </source>
</evidence>
<keyword evidence="4" id="KW-1185">Reference proteome</keyword>
<comment type="caution">
    <text evidence="3">The sequence shown here is derived from an EMBL/GenBank/DDBJ whole genome shotgun (WGS) entry which is preliminary data.</text>
</comment>
<evidence type="ECO:0000313" key="3">
    <source>
        <dbReference type="EMBL" id="KAK7242108.1"/>
    </source>
</evidence>
<dbReference type="Gene3D" id="3.40.50.150">
    <property type="entry name" value="Vaccinia Virus protein VP39"/>
    <property type="match status" value="1"/>
</dbReference>
<dbReference type="EMBL" id="JBBJCI010000149">
    <property type="protein sequence ID" value="KAK7242108.1"/>
    <property type="molecule type" value="Genomic_DNA"/>
</dbReference>